<accession>A0A2P2KM43</accession>
<evidence type="ECO:0000256" key="1">
    <source>
        <dbReference type="SAM" id="MobiDB-lite"/>
    </source>
</evidence>
<name>A0A2P2KM43_RHIMU</name>
<reference evidence="2" key="1">
    <citation type="submission" date="2018-02" db="EMBL/GenBank/DDBJ databases">
        <title>Rhizophora mucronata_Transcriptome.</title>
        <authorList>
            <person name="Meera S.P."/>
            <person name="Sreeshan A."/>
            <person name="Augustine A."/>
        </authorList>
    </citation>
    <scope>NUCLEOTIDE SEQUENCE</scope>
    <source>
        <tissue evidence="2">Leaf</tissue>
    </source>
</reference>
<sequence length="44" mass="4866">MGWIPCSGMSTTESKKNKKKMKVMSQKSLDQVKPSPGLCLCYVS</sequence>
<feature type="region of interest" description="Disordered" evidence="1">
    <location>
        <begin position="1"/>
        <end position="33"/>
    </location>
</feature>
<protein>
    <submittedName>
        <fullName evidence="2">Uncharacterized protein</fullName>
    </submittedName>
</protein>
<dbReference type="AlphaFoldDB" id="A0A2P2KM43"/>
<proteinExistence type="predicted"/>
<evidence type="ECO:0000313" key="2">
    <source>
        <dbReference type="EMBL" id="MBX06793.1"/>
    </source>
</evidence>
<organism evidence="2">
    <name type="scientific">Rhizophora mucronata</name>
    <name type="common">Asiatic mangrove</name>
    <dbReference type="NCBI Taxonomy" id="61149"/>
    <lineage>
        <taxon>Eukaryota</taxon>
        <taxon>Viridiplantae</taxon>
        <taxon>Streptophyta</taxon>
        <taxon>Embryophyta</taxon>
        <taxon>Tracheophyta</taxon>
        <taxon>Spermatophyta</taxon>
        <taxon>Magnoliopsida</taxon>
        <taxon>eudicotyledons</taxon>
        <taxon>Gunneridae</taxon>
        <taxon>Pentapetalae</taxon>
        <taxon>rosids</taxon>
        <taxon>fabids</taxon>
        <taxon>Malpighiales</taxon>
        <taxon>Rhizophoraceae</taxon>
        <taxon>Rhizophora</taxon>
    </lineage>
</organism>
<dbReference type="EMBL" id="GGEC01026309">
    <property type="protein sequence ID" value="MBX06793.1"/>
    <property type="molecule type" value="Transcribed_RNA"/>
</dbReference>